<sequence>MATATSRPVPNLGNRIRKSSRTVMVDAAATDILHLKQQDFEPPQLPGRNYVTPIASLSDDGSQWCCDDNRYIMYDPTVHGIDLSGQHAQSVSSFRMRVASPGMSLHFNPKNVVIGIVTCGGLCPGLNDVVRGVTYMARRTYGVKRVWGFRYGFWGLSAAGRDTAIELDSDRVTNVHRRGGTFLGSSRGPQKPSEMVDTLVELGINILFTIGGDGTQKGAATIGAEARRRGLDIAVVGIPKTIDNDLSFSHRTFGFVTAVEHATTALVAAHAEASSHPYGVGIVKVMGRHSGFIAAQATVASQQANLCLIPENPISKETFFKLIEARFAFADHVVICVAEGFGQEWMEASGTGTDASGNKKLMDIGTYMRDLVSSWMSKHPEARAGTVKLIDPSYMIRAVPANTSDAAFCVNLATLAVHEAMRGTTDSIIANWYNNFIVVPIRLATALRKVVCLKGEMWRQVREVTIHIRDAKDMRDRKAVVRRRIATLESDLAQAKRMLAKL</sequence>
<dbReference type="Pfam" id="PF00365">
    <property type="entry name" value="PFK"/>
    <property type="match status" value="1"/>
</dbReference>
<evidence type="ECO:0000256" key="11">
    <source>
        <dbReference type="ARBA" id="ARBA00048070"/>
    </source>
</evidence>
<keyword evidence="4" id="KW-0479">Metal-binding</keyword>
<dbReference type="Gene3D" id="3.40.50.450">
    <property type="match status" value="1"/>
</dbReference>
<dbReference type="NCBIfam" id="NF005301">
    <property type="entry name" value="PRK06830.1"/>
    <property type="match status" value="1"/>
</dbReference>
<name>A0A7S1Q0N6_NEODS</name>
<dbReference type="GO" id="GO:0020015">
    <property type="term" value="C:glycosome"/>
    <property type="evidence" value="ECO:0007669"/>
    <property type="project" value="UniProtKB-SubCell"/>
</dbReference>
<organism evidence="16">
    <name type="scientific">Neobodo designis</name>
    <name type="common">Flagellated protozoan</name>
    <name type="synonym">Bodo designis</name>
    <dbReference type="NCBI Taxonomy" id="312471"/>
    <lineage>
        <taxon>Eukaryota</taxon>
        <taxon>Discoba</taxon>
        <taxon>Euglenozoa</taxon>
        <taxon>Kinetoplastea</taxon>
        <taxon>Metakinetoplastina</taxon>
        <taxon>Neobodonida</taxon>
        <taxon>Neobodo</taxon>
    </lineage>
</organism>
<dbReference type="InterPro" id="IPR050929">
    <property type="entry name" value="PFKA"/>
</dbReference>
<feature type="domain" description="Phosphofructokinase" evidence="15">
    <location>
        <begin position="114"/>
        <end position="418"/>
    </location>
</feature>
<reference evidence="16" key="1">
    <citation type="submission" date="2021-01" db="EMBL/GenBank/DDBJ databases">
        <authorList>
            <person name="Corre E."/>
            <person name="Pelletier E."/>
            <person name="Niang G."/>
            <person name="Scheremetjew M."/>
            <person name="Finn R."/>
            <person name="Kale V."/>
            <person name="Holt S."/>
            <person name="Cochrane G."/>
            <person name="Meng A."/>
            <person name="Brown T."/>
            <person name="Cohen L."/>
        </authorList>
    </citation>
    <scope>NUCLEOTIDE SEQUENCE</scope>
    <source>
        <strain evidence="16">CCAP 1951/1</strain>
    </source>
</reference>
<dbReference type="GO" id="GO:0005524">
    <property type="term" value="F:ATP binding"/>
    <property type="evidence" value="ECO:0007669"/>
    <property type="project" value="UniProtKB-KW"/>
</dbReference>
<evidence type="ECO:0000256" key="7">
    <source>
        <dbReference type="ARBA" id="ARBA00022840"/>
    </source>
</evidence>
<evidence type="ECO:0000256" key="5">
    <source>
        <dbReference type="ARBA" id="ARBA00022741"/>
    </source>
</evidence>
<proteinExistence type="predicted"/>
<keyword evidence="6" id="KW-0418">Kinase</keyword>
<dbReference type="InterPro" id="IPR035966">
    <property type="entry name" value="PKF_sf"/>
</dbReference>
<dbReference type="GO" id="GO:0006002">
    <property type="term" value="P:fructose 6-phosphate metabolic process"/>
    <property type="evidence" value="ECO:0007669"/>
    <property type="project" value="InterPro"/>
</dbReference>
<comment type="function">
    <text evidence="2">Catalyzes the phosphorylation of D-fructose 6-phosphate to fructose 1,6-bisphosphate by ATP, the first committing step of glycolysis.</text>
</comment>
<keyword evidence="3" id="KW-0808">Transferase</keyword>
<accession>A0A7S1Q0N6</accession>
<feature type="coiled-coil region" evidence="14">
    <location>
        <begin position="471"/>
        <end position="498"/>
    </location>
</feature>
<evidence type="ECO:0000256" key="4">
    <source>
        <dbReference type="ARBA" id="ARBA00022723"/>
    </source>
</evidence>
<dbReference type="GO" id="GO:0003872">
    <property type="term" value="F:6-phosphofructokinase activity"/>
    <property type="evidence" value="ECO:0007669"/>
    <property type="project" value="UniProtKB-EC"/>
</dbReference>
<dbReference type="AlphaFoldDB" id="A0A7S1Q0N6"/>
<evidence type="ECO:0000313" key="16">
    <source>
        <dbReference type="EMBL" id="CAD9111936.1"/>
    </source>
</evidence>
<keyword evidence="9" id="KW-0576">Peroxisome</keyword>
<evidence type="ECO:0000256" key="10">
    <source>
        <dbReference type="ARBA" id="ARBA00023152"/>
    </source>
</evidence>
<evidence type="ECO:0000256" key="2">
    <source>
        <dbReference type="ARBA" id="ARBA00002659"/>
    </source>
</evidence>
<comment type="cofactor">
    <cofactor evidence="1">
        <name>Mg(2+)</name>
        <dbReference type="ChEBI" id="CHEBI:18420"/>
    </cofactor>
</comment>
<comment type="catalytic activity">
    <reaction evidence="11">
        <text>beta-D-fructose 6-phosphate + ATP = beta-D-fructose 1,6-bisphosphate + ADP + H(+)</text>
        <dbReference type="Rhea" id="RHEA:16109"/>
        <dbReference type="ChEBI" id="CHEBI:15378"/>
        <dbReference type="ChEBI" id="CHEBI:30616"/>
        <dbReference type="ChEBI" id="CHEBI:32966"/>
        <dbReference type="ChEBI" id="CHEBI:57634"/>
        <dbReference type="ChEBI" id="CHEBI:456216"/>
        <dbReference type="EC" id="2.7.1.11"/>
    </reaction>
</comment>
<evidence type="ECO:0000256" key="13">
    <source>
        <dbReference type="ARBA" id="ARBA00084116"/>
    </source>
</evidence>
<protein>
    <recommendedName>
        <fullName evidence="15">Phosphofructokinase domain-containing protein</fullName>
    </recommendedName>
</protein>
<dbReference type="InterPro" id="IPR000023">
    <property type="entry name" value="Phosphofructokinase_dom"/>
</dbReference>
<dbReference type="InterPro" id="IPR022953">
    <property type="entry name" value="ATP_PFK"/>
</dbReference>
<dbReference type="FunFam" id="3.40.50.450:FF:000002">
    <property type="entry name" value="ATP-dependent 6-phosphofructokinase"/>
    <property type="match status" value="1"/>
</dbReference>
<evidence type="ECO:0000256" key="14">
    <source>
        <dbReference type="SAM" id="Coils"/>
    </source>
</evidence>
<evidence type="ECO:0000256" key="12">
    <source>
        <dbReference type="ARBA" id="ARBA00060503"/>
    </source>
</evidence>
<dbReference type="PRINTS" id="PR00476">
    <property type="entry name" value="PHFRCTKINASE"/>
</dbReference>
<evidence type="ECO:0000256" key="3">
    <source>
        <dbReference type="ARBA" id="ARBA00022679"/>
    </source>
</evidence>
<gene>
    <name evidence="16" type="ORF">NDES1114_LOCUS12638</name>
</gene>
<keyword evidence="10" id="KW-0324">Glycolysis</keyword>
<keyword evidence="13" id="KW-0327">Glycosome</keyword>
<keyword evidence="8" id="KW-0460">Magnesium</keyword>
<dbReference type="PANTHER" id="PTHR45770">
    <property type="entry name" value="ATP-DEPENDENT 6-PHOSPHOFRUCTOKINASE 1"/>
    <property type="match status" value="1"/>
</dbReference>
<dbReference type="UniPathway" id="UPA00109">
    <property type="reaction ID" value="UER00182"/>
</dbReference>
<keyword evidence="7" id="KW-0067">ATP-binding</keyword>
<evidence type="ECO:0000256" key="1">
    <source>
        <dbReference type="ARBA" id="ARBA00001946"/>
    </source>
</evidence>
<keyword evidence="14" id="KW-0175">Coiled coil</keyword>
<evidence type="ECO:0000259" key="15">
    <source>
        <dbReference type="Pfam" id="PF00365"/>
    </source>
</evidence>
<evidence type="ECO:0000256" key="9">
    <source>
        <dbReference type="ARBA" id="ARBA00023140"/>
    </source>
</evidence>
<keyword evidence="5" id="KW-0547">Nucleotide-binding</keyword>
<dbReference type="EMBL" id="HBGF01019111">
    <property type="protein sequence ID" value="CAD9111936.1"/>
    <property type="molecule type" value="Transcribed_RNA"/>
</dbReference>
<evidence type="ECO:0000256" key="8">
    <source>
        <dbReference type="ARBA" id="ARBA00022842"/>
    </source>
</evidence>
<evidence type="ECO:0000256" key="6">
    <source>
        <dbReference type="ARBA" id="ARBA00022777"/>
    </source>
</evidence>
<dbReference type="GO" id="GO:0046872">
    <property type="term" value="F:metal ion binding"/>
    <property type="evidence" value="ECO:0007669"/>
    <property type="project" value="UniProtKB-KW"/>
</dbReference>
<dbReference type="SUPFAM" id="SSF53784">
    <property type="entry name" value="Phosphofructokinase"/>
    <property type="match status" value="1"/>
</dbReference>
<comment type="subcellular location">
    <subcellularLocation>
        <location evidence="12">Glycosome</location>
    </subcellularLocation>
</comment>